<evidence type="ECO:0000313" key="11">
    <source>
        <dbReference type="Proteomes" id="UP000192917"/>
    </source>
</evidence>
<evidence type="ECO:0000256" key="5">
    <source>
        <dbReference type="ARBA" id="ARBA00022448"/>
    </source>
</evidence>
<dbReference type="InterPro" id="IPR024370">
    <property type="entry name" value="PBP_domain"/>
</dbReference>
<evidence type="ECO:0000256" key="4">
    <source>
        <dbReference type="ARBA" id="ARBA00021889"/>
    </source>
</evidence>
<keyword evidence="8" id="KW-0732">Signal</keyword>
<name>A0A1Y6BMT6_9PROT</name>
<evidence type="ECO:0000256" key="3">
    <source>
        <dbReference type="ARBA" id="ARBA00011529"/>
    </source>
</evidence>
<dbReference type="GO" id="GO:0035435">
    <property type="term" value="P:phosphate ion transmembrane transport"/>
    <property type="evidence" value="ECO:0007669"/>
    <property type="project" value="InterPro"/>
</dbReference>
<dbReference type="InterPro" id="IPR050962">
    <property type="entry name" value="Phosphate-bind_PstS"/>
</dbReference>
<dbReference type="Pfam" id="PF12849">
    <property type="entry name" value="PBP_like_2"/>
    <property type="match status" value="1"/>
</dbReference>
<dbReference type="InterPro" id="IPR005673">
    <property type="entry name" value="ABC_phos-bd_PstS"/>
</dbReference>
<proteinExistence type="inferred from homology"/>
<feature type="chain" id="PRO_5012373512" description="Phosphate-binding protein PstS" evidence="8">
    <location>
        <begin position="28"/>
        <end position="345"/>
    </location>
</feature>
<dbReference type="PANTHER" id="PTHR42996">
    <property type="entry name" value="PHOSPHATE-BINDING PROTEIN PSTS"/>
    <property type="match status" value="1"/>
</dbReference>
<evidence type="ECO:0000256" key="6">
    <source>
        <dbReference type="ARBA" id="ARBA00022592"/>
    </source>
</evidence>
<dbReference type="STRING" id="560819.SAMN05428998_10713"/>
<dbReference type="SUPFAM" id="SSF53850">
    <property type="entry name" value="Periplasmic binding protein-like II"/>
    <property type="match status" value="1"/>
</dbReference>
<accession>A0A1Y6BMT6</accession>
<comment type="similarity">
    <text evidence="2 7">Belongs to the PstS family.</text>
</comment>
<evidence type="ECO:0000256" key="2">
    <source>
        <dbReference type="ARBA" id="ARBA00008725"/>
    </source>
</evidence>
<dbReference type="NCBIfam" id="NF008171">
    <property type="entry name" value="PRK10918.1"/>
    <property type="match status" value="1"/>
</dbReference>
<dbReference type="EMBL" id="FWZX01000007">
    <property type="protein sequence ID" value="SMF20433.1"/>
    <property type="molecule type" value="Genomic_DNA"/>
</dbReference>
<evidence type="ECO:0000259" key="9">
    <source>
        <dbReference type="Pfam" id="PF12849"/>
    </source>
</evidence>
<dbReference type="PANTHER" id="PTHR42996:SF1">
    <property type="entry name" value="PHOSPHATE-BINDING PROTEIN PSTS"/>
    <property type="match status" value="1"/>
</dbReference>
<feature type="domain" description="PBP" evidence="9">
    <location>
        <begin position="24"/>
        <end position="309"/>
    </location>
</feature>
<comment type="function">
    <text evidence="1 7">Part of the ABC transporter complex PstSACB involved in phosphate import.</text>
</comment>
<dbReference type="Proteomes" id="UP000192917">
    <property type="component" value="Unassembled WGS sequence"/>
</dbReference>
<sequence length="345" mass="36860">MKLLKGAVTQAAALALGLVIAGTTAHAADISGAGATFPYPIYAKWADAYKTKTGNGLNYQSIGSGGGIKQIKAKTVTFGASDKPLTKEELDSAGLMQWPMIMGGIVPIVNVEGIKPGELVIDGKTLAEIFMGKIAKWNDKAIQTLNPKAKLPNKAIAVVHRSDGSGTTFNFTDYLSKVSSDWKSQIGSDASVQWPVGIGAKGNEGVSNMVKQTGNSVGYVEYAYALQNKLTYTKMKNKDGKVVAPTSEAFQAAAANADWANAPGFYLILTDQPGAQSWPITASSFILMYKQPQDPAAASEALKFFDWAYKNGQKMAESLDYIPMPESVVDMVEKTWTTEMKGVAY</sequence>
<evidence type="ECO:0000256" key="8">
    <source>
        <dbReference type="SAM" id="SignalP"/>
    </source>
</evidence>
<evidence type="ECO:0000313" key="10">
    <source>
        <dbReference type="EMBL" id="SMF20433.1"/>
    </source>
</evidence>
<feature type="signal peptide" evidence="8">
    <location>
        <begin position="1"/>
        <end position="27"/>
    </location>
</feature>
<reference evidence="10 11" key="1">
    <citation type="submission" date="2017-04" db="EMBL/GenBank/DDBJ databases">
        <authorList>
            <person name="Afonso C.L."/>
            <person name="Miller P.J."/>
            <person name="Scott M.A."/>
            <person name="Spackman E."/>
            <person name="Goraichik I."/>
            <person name="Dimitrov K.M."/>
            <person name="Suarez D.L."/>
            <person name="Swayne D.E."/>
        </authorList>
    </citation>
    <scope>NUCLEOTIDE SEQUENCE [LARGE SCALE GENOMIC DNA]</scope>
    <source>
        <strain evidence="10 11">USBA 355</strain>
    </source>
</reference>
<keyword evidence="6 7" id="KW-0592">Phosphate transport</keyword>
<comment type="subunit">
    <text evidence="3 7">The complex is composed of two ATP-binding proteins (PstB), two transmembrane proteins (PstC and PstA) and a solute-binding protein (PstS).</text>
</comment>
<keyword evidence="11" id="KW-1185">Reference proteome</keyword>
<dbReference type="NCBIfam" id="TIGR00975">
    <property type="entry name" value="3a0107s03"/>
    <property type="match status" value="1"/>
</dbReference>
<gene>
    <name evidence="10" type="ORF">SAMN05428998_10713</name>
</gene>
<organism evidence="10 11">
    <name type="scientific">Tistlia consotensis USBA 355</name>
    <dbReference type="NCBI Taxonomy" id="560819"/>
    <lineage>
        <taxon>Bacteria</taxon>
        <taxon>Pseudomonadati</taxon>
        <taxon>Pseudomonadota</taxon>
        <taxon>Alphaproteobacteria</taxon>
        <taxon>Rhodospirillales</taxon>
        <taxon>Rhodovibrionaceae</taxon>
        <taxon>Tistlia</taxon>
    </lineage>
</organism>
<dbReference type="GO" id="GO:0043190">
    <property type="term" value="C:ATP-binding cassette (ABC) transporter complex"/>
    <property type="evidence" value="ECO:0007669"/>
    <property type="project" value="InterPro"/>
</dbReference>
<dbReference type="PIRSF" id="PIRSF002756">
    <property type="entry name" value="PstS"/>
    <property type="match status" value="1"/>
</dbReference>
<dbReference type="Gene3D" id="3.40.190.10">
    <property type="entry name" value="Periplasmic binding protein-like II"/>
    <property type="match status" value="2"/>
</dbReference>
<evidence type="ECO:0000256" key="7">
    <source>
        <dbReference type="PIRNR" id="PIRNR002756"/>
    </source>
</evidence>
<dbReference type="GO" id="GO:0042301">
    <property type="term" value="F:phosphate ion binding"/>
    <property type="evidence" value="ECO:0007669"/>
    <property type="project" value="InterPro"/>
</dbReference>
<protein>
    <recommendedName>
        <fullName evidence="4 7">Phosphate-binding protein PstS</fullName>
    </recommendedName>
</protein>
<evidence type="ECO:0000256" key="1">
    <source>
        <dbReference type="ARBA" id="ARBA00002841"/>
    </source>
</evidence>
<dbReference type="RefSeq" id="WP_322111178.1">
    <property type="nucleotide sequence ID" value="NZ_FWZX01000007.1"/>
</dbReference>
<dbReference type="AlphaFoldDB" id="A0A1Y6BMT6"/>
<keyword evidence="5 7" id="KW-0813">Transport</keyword>
<dbReference type="CDD" id="cd13565">
    <property type="entry name" value="PBP2_PstS"/>
    <property type="match status" value="1"/>
</dbReference>